<evidence type="ECO:0000256" key="3">
    <source>
        <dbReference type="ARBA" id="ARBA00022737"/>
    </source>
</evidence>
<comment type="subcellular location">
    <subcellularLocation>
        <location evidence="1">Nucleus</location>
    </subcellularLocation>
</comment>
<reference evidence="7 8" key="1">
    <citation type="submission" date="2024-01" db="EMBL/GenBank/DDBJ databases">
        <title>A draft genome for the cacao thread blight pathogen Marasmiellus scandens.</title>
        <authorList>
            <person name="Baruah I.K."/>
            <person name="Leung J."/>
            <person name="Bukari Y."/>
            <person name="Amoako-Attah I."/>
            <person name="Meinhardt L.W."/>
            <person name="Bailey B.A."/>
            <person name="Cohen S.P."/>
        </authorList>
    </citation>
    <scope>NUCLEOTIDE SEQUENCE [LARGE SCALE GENOMIC DNA]</scope>
    <source>
        <strain evidence="7 8">GH-19</strain>
    </source>
</reference>
<comment type="caution">
    <text evidence="7">The sequence shown here is derived from an EMBL/GenBank/DDBJ whole genome shotgun (WGS) entry which is preliminary data.</text>
</comment>
<evidence type="ECO:0000256" key="5">
    <source>
        <dbReference type="PROSITE-ProRule" id="PRU00221"/>
    </source>
</evidence>
<dbReference type="InterPro" id="IPR015943">
    <property type="entry name" value="WD40/YVTN_repeat-like_dom_sf"/>
</dbReference>
<feature type="transmembrane region" description="Helical" evidence="6">
    <location>
        <begin position="332"/>
        <end position="356"/>
    </location>
</feature>
<dbReference type="SUPFAM" id="SSF50978">
    <property type="entry name" value="WD40 repeat-like"/>
    <property type="match status" value="1"/>
</dbReference>
<evidence type="ECO:0000313" key="7">
    <source>
        <dbReference type="EMBL" id="KAK7451284.1"/>
    </source>
</evidence>
<keyword evidence="3" id="KW-0677">Repeat</keyword>
<feature type="repeat" description="WD" evidence="5">
    <location>
        <begin position="19"/>
        <end position="47"/>
    </location>
</feature>
<protein>
    <recommendedName>
        <fullName evidence="9">WD40 repeat-like protein</fullName>
    </recommendedName>
</protein>
<keyword evidence="6" id="KW-1133">Transmembrane helix</keyword>
<keyword evidence="2 5" id="KW-0853">WD repeat</keyword>
<sequence>MSTPASTPIKSTYTLSRRLQGHNELILCMAATSDGKLLASGGGDGTIIWSLDNMSICRRMSTHGGTTAITWIKRDGTEGLVYGTHDGYLVFCRPLNQTFEEAQCLEVPHASEVNSLVYDPTTNRLVVANREGVIGLFIIDPTEMTVDRKVWAVKVDESIPRALAFNSRLDVVVFGVHDGVYTLKGDDGSPDPDQMKELGVRIGDVAFDDSKSLYCVDNMLTGCALYRTSDHAQEQEFEVPREKKRASGKRVIFAESSKIVVSGSDHGKIYVFNLNPGVLQEIFDTKTSNWIQALTATSINGTEFIIAGEAGAEGQKSDIYVFKKKGPWFTNLIYQVLQHLALASQVLVYVGAVTAIYQNIEIFNATISAFLNWLFWFFMLFSGRR</sequence>
<keyword evidence="6" id="KW-0472">Membrane</keyword>
<evidence type="ECO:0000256" key="2">
    <source>
        <dbReference type="ARBA" id="ARBA00022574"/>
    </source>
</evidence>
<dbReference type="PANTHER" id="PTHR19848:SF0">
    <property type="entry name" value="NOTCHLESS PROTEIN HOMOLOG 1"/>
    <property type="match status" value="1"/>
</dbReference>
<accession>A0ABR1J910</accession>
<proteinExistence type="predicted"/>
<evidence type="ECO:0008006" key="9">
    <source>
        <dbReference type="Google" id="ProtNLM"/>
    </source>
</evidence>
<dbReference type="EMBL" id="JBANRG010000031">
    <property type="protein sequence ID" value="KAK7451284.1"/>
    <property type="molecule type" value="Genomic_DNA"/>
</dbReference>
<dbReference type="SMART" id="SM00320">
    <property type="entry name" value="WD40"/>
    <property type="match status" value="3"/>
</dbReference>
<evidence type="ECO:0000313" key="8">
    <source>
        <dbReference type="Proteomes" id="UP001498398"/>
    </source>
</evidence>
<evidence type="ECO:0000256" key="4">
    <source>
        <dbReference type="ARBA" id="ARBA00023242"/>
    </source>
</evidence>
<dbReference type="InterPro" id="IPR001680">
    <property type="entry name" value="WD40_rpt"/>
</dbReference>
<dbReference type="InterPro" id="IPR036322">
    <property type="entry name" value="WD40_repeat_dom_sf"/>
</dbReference>
<organism evidence="7 8">
    <name type="scientific">Marasmiellus scandens</name>
    <dbReference type="NCBI Taxonomy" id="2682957"/>
    <lineage>
        <taxon>Eukaryota</taxon>
        <taxon>Fungi</taxon>
        <taxon>Dikarya</taxon>
        <taxon>Basidiomycota</taxon>
        <taxon>Agaricomycotina</taxon>
        <taxon>Agaricomycetes</taxon>
        <taxon>Agaricomycetidae</taxon>
        <taxon>Agaricales</taxon>
        <taxon>Marasmiineae</taxon>
        <taxon>Omphalotaceae</taxon>
        <taxon>Marasmiellus</taxon>
    </lineage>
</organism>
<evidence type="ECO:0000256" key="1">
    <source>
        <dbReference type="ARBA" id="ARBA00004123"/>
    </source>
</evidence>
<dbReference type="PROSITE" id="PS50082">
    <property type="entry name" value="WD_REPEATS_2"/>
    <property type="match status" value="1"/>
</dbReference>
<dbReference type="Gene3D" id="2.130.10.10">
    <property type="entry name" value="YVTN repeat-like/Quinoprotein amine dehydrogenase"/>
    <property type="match status" value="1"/>
</dbReference>
<evidence type="ECO:0000256" key="6">
    <source>
        <dbReference type="SAM" id="Phobius"/>
    </source>
</evidence>
<dbReference type="Proteomes" id="UP001498398">
    <property type="component" value="Unassembled WGS sequence"/>
</dbReference>
<dbReference type="Pfam" id="PF00400">
    <property type="entry name" value="WD40"/>
    <property type="match status" value="1"/>
</dbReference>
<feature type="transmembrane region" description="Helical" evidence="6">
    <location>
        <begin position="362"/>
        <end position="381"/>
    </location>
</feature>
<gene>
    <name evidence="7" type="ORF">VKT23_012624</name>
</gene>
<keyword evidence="6" id="KW-0812">Transmembrane</keyword>
<keyword evidence="4" id="KW-0539">Nucleus</keyword>
<name>A0ABR1J910_9AGAR</name>
<keyword evidence="8" id="KW-1185">Reference proteome</keyword>
<dbReference type="PANTHER" id="PTHR19848">
    <property type="entry name" value="WD40 REPEAT PROTEIN"/>
    <property type="match status" value="1"/>
</dbReference>